<dbReference type="Proteomes" id="UP000238365">
    <property type="component" value="Chromosome"/>
</dbReference>
<dbReference type="EMBL" id="CP026377">
    <property type="protein sequence ID" value="AUX95473.1"/>
    <property type="molecule type" value="Genomic_DNA"/>
</dbReference>
<keyword evidence="1 7" id="KW-1003">Cell membrane</keyword>
<dbReference type="InterPro" id="IPR022781">
    <property type="entry name" value="Flagellar_biosynth_FliO"/>
</dbReference>
<organism evidence="8 9">
    <name type="scientific">Mixta gaviniae</name>
    <dbReference type="NCBI Taxonomy" id="665914"/>
    <lineage>
        <taxon>Bacteria</taxon>
        <taxon>Pseudomonadati</taxon>
        <taxon>Pseudomonadota</taxon>
        <taxon>Gammaproteobacteria</taxon>
        <taxon>Enterobacterales</taxon>
        <taxon>Erwiniaceae</taxon>
        <taxon>Mixta</taxon>
    </lineage>
</organism>
<evidence type="ECO:0000313" key="9">
    <source>
        <dbReference type="Proteomes" id="UP000238365"/>
    </source>
</evidence>
<dbReference type="Pfam" id="PF04347">
    <property type="entry name" value="FliO"/>
    <property type="match status" value="1"/>
</dbReference>
<sequence>MNSHTQQASSLHAAQPAFSTGSALTQVSSVLAGIVLLILACAWLAKRFGFAPKRLGGPQALKISASVQVGQRERVVIVEVEDARLVLGVTAQQITHLHTLPPKDPEQQDAPPAQAAPDFRQILQTLVKRPGKPQ</sequence>
<dbReference type="GO" id="GO:0044781">
    <property type="term" value="P:bacterial-type flagellum organization"/>
    <property type="evidence" value="ECO:0007669"/>
    <property type="project" value="UniProtKB-UniRule"/>
</dbReference>
<keyword evidence="3 7" id="KW-1133">Transmembrane helix</keyword>
<protein>
    <recommendedName>
        <fullName evidence="7">Flagellar protein</fullName>
    </recommendedName>
</protein>
<evidence type="ECO:0000256" key="6">
    <source>
        <dbReference type="ARBA" id="ARBA00037937"/>
    </source>
</evidence>
<evidence type="ECO:0000313" key="8">
    <source>
        <dbReference type="EMBL" id="AUX95473.1"/>
    </source>
</evidence>
<dbReference type="OrthoDB" id="6897726at2"/>
<keyword evidence="8" id="KW-0969">Cilium</keyword>
<dbReference type="InterPro" id="IPR052205">
    <property type="entry name" value="FliO/MopB"/>
</dbReference>
<keyword evidence="2 7" id="KW-0812">Transmembrane</keyword>
<dbReference type="KEGG" id="pgz:C2E15_12940"/>
<evidence type="ECO:0000256" key="5">
    <source>
        <dbReference type="ARBA" id="ARBA00023143"/>
    </source>
</evidence>
<keyword evidence="9" id="KW-1185">Reference proteome</keyword>
<comment type="similarity">
    <text evidence="6 7">Belongs to the FliO/MopB family.</text>
</comment>
<keyword evidence="8" id="KW-0966">Cell projection</keyword>
<proteinExistence type="inferred from homology"/>
<feature type="transmembrane region" description="Helical" evidence="7">
    <location>
        <begin position="23"/>
        <end position="45"/>
    </location>
</feature>
<dbReference type="AlphaFoldDB" id="A0A1X1DVJ3"/>
<evidence type="ECO:0000256" key="4">
    <source>
        <dbReference type="ARBA" id="ARBA00023136"/>
    </source>
</evidence>
<keyword evidence="5 7" id="KW-0975">Bacterial flagellum</keyword>
<gene>
    <name evidence="8" type="primary">fliO</name>
    <name evidence="8" type="ORF">C2E15_12940</name>
</gene>
<evidence type="ECO:0000256" key="2">
    <source>
        <dbReference type="ARBA" id="ARBA00022692"/>
    </source>
</evidence>
<evidence type="ECO:0000256" key="1">
    <source>
        <dbReference type="ARBA" id="ARBA00022475"/>
    </source>
</evidence>
<keyword evidence="8" id="KW-0282">Flagellum</keyword>
<evidence type="ECO:0000256" key="7">
    <source>
        <dbReference type="RuleBase" id="RU362064"/>
    </source>
</evidence>
<dbReference type="GO" id="GO:0005886">
    <property type="term" value="C:plasma membrane"/>
    <property type="evidence" value="ECO:0007669"/>
    <property type="project" value="UniProtKB-SubCell"/>
</dbReference>
<dbReference type="GO" id="GO:0009425">
    <property type="term" value="C:bacterial-type flagellum basal body"/>
    <property type="evidence" value="ECO:0007669"/>
    <property type="project" value="UniProtKB-SubCell"/>
</dbReference>
<comment type="subcellular location">
    <subcellularLocation>
        <location evidence="7">Cell membrane</location>
    </subcellularLocation>
    <subcellularLocation>
        <location evidence="7">Bacterial flagellum basal body</location>
    </subcellularLocation>
</comment>
<reference evidence="8 9" key="1">
    <citation type="submission" date="2018-01" db="EMBL/GenBank/DDBJ databases">
        <title>Complete and assembled Genome of Pantoea gaviniae DSM22758T.</title>
        <authorList>
            <person name="Stevens M.J.A."/>
            <person name="Zurfluh K."/>
            <person name="Stephan R."/>
        </authorList>
    </citation>
    <scope>NUCLEOTIDE SEQUENCE [LARGE SCALE GENOMIC DNA]</scope>
    <source>
        <strain evidence="8 9">DSM 22758</strain>
    </source>
</reference>
<dbReference type="RefSeq" id="WP_104959176.1">
    <property type="nucleotide sequence ID" value="NZ_CP026377.1"/>
</dbReference>
<evidence type="ECO:0000256" key="3">
    <source>
        <dbReference type="ARBA" id="ARBA00022989"/>
    </source>
</evidence>
<name>A0A1X1DVJ3_9GAMM</name>
<dbReference type="NCBIfam" id="TIGR03500">
    <property type="entry name" value="FliO_TIGR"/>
    <property type="match status" value="1"/>
</dbReference>
<dbReference type="PANTHER" id="PTHR38766:SF1">
    <property type="entry name" value="FLAGELLAR PROTEIN FLIO"/>
    <property type="match status" value="1"/>
</dbReference>
<dbReference type="PANTHER" id="PTHR38766">
    <property type="entry name" value="FLAGELLAR PROTEIN FLIO"/>
    <property type="match status" value="1"/>
</dbReference>
<accession>A0A1X1DVJ3</accession>
<keyword evidence="4 7" id="KW-0472">Membrane</keyword>